<keyword evidence="3 5" id="KW-1133">Transmembrane helix</keyword>
<evidence type="ECO:0000313" key="7">
    <source>
        <dbReference type="EMBL" id="RTE09466.1"/>
    </source>
</evidence>
<dbReference type="AlphaFoldDB" id="A0A430JEM8"/>
<evidence type="ECO:0000256" key="3">
    <source>
        <dbReference type="ARBA" id="ARBA00022989"/>
    </source>
</evidence>
<evidence type="ECO:0000256" key="5">
    <source>
        <dbReference type="SAM" id="Phobius"/>
    </source>
</evidence>
<organism evidence="7 8">
    <name type="scientific">Paenibacillus whitsoniae</name>
    <dbReference type="NCBI Taxonomy" id="2496558"/>
    <lineage>
        <taxon>Bacteria</taxon>
        <taxon>Bacillati</taxon>
        <taxon>Bacillota</taxon>
        <taxon>Bacilli</taxon>
        <taxon>Bacillales</taxon>
        <taxon>Paenibacillaceae</taxon>
        <taxon>Paenibacillus</taxon>
    </lineage>
</organism>
<evidence type="ECO:0000256" key="1">
    <source>
        <dbReference type="ARBA" id="ARBA00004141"/>
    </source>
</evidence>
<dbReference type="PANTHER" id="PTHR43077:SF5">
    <property type="entry name" value="PHAGE INFECTION PROTEIN"/>
    <property type="match status" value="1"/>
</dbReference>
<dbReference type="InterPro" id="IPR051328">
    <property type="entry name" value="T7SS_ABC-Transporter"/>
</dbReference>
<dbReference type="GO" id="GO:0016020">
    <property type="term" value="C:membrane"/>
    <property type="evidence" value="ECO:0007669"/>
    <property type="project" value="UniProtKB-SubCell"/>
</dbReference>
<keyword evidence="2 5" id="KW-0812">Transmembrane</keyword>
<comment type="caution">
    <text evidence="7">The sequence shown here is derived from an EMBL/GenBank/DDBJ whole genome shotgun (WGS) entry which is preliminary data.</text>
</comment>
<evidence type="ECO:0000313" key="8">
    <source>
        <dbReference type="Proteomes" id="UP000276128"/>
    </source>
</evidence>
<sequence>MKTFLRQKHVYIAFVAVFAVILLLGLAQLGSSVNPVPRNLPVILVQQDAGEKLPTGQEMNFGKLLQDKITAAPTQEGAVSPLQWTVAVSEQEAVDAMNRQQAYGAVVIPADFSRKLLSLTTPQGQPAAAVLHTNPGMNNTAATMVNQILNQMLAGMNGQVREQLLGQIAKQGGTLTAEQTKAFAAPIQLTTTTVNPVGTSSMNGNAPVALTQLAWFGAMVATLLLFMAAGKAAAQAGSVTHLLRVRLAQLLGGAVLSAFAAGSIVLVAGTWLGLAIPDYSETWLFLWFTGFAFFLLQTAIVSWLGLKGVPLFVLVFFFGAPVLALPPEMLPSFSHDWLYTWMPLRFGAAGLRDVLYFGQGLNLNAPMWTLGWIGAAGLVLTVMSAAKRQSKPTASAAA</sequence>
<name>A0A430JEM8_9BACL</name>
<dbReference type="OrthoDB" id="2406134at2"/>
<keyword evidence="8" id="KW-1185">Reference proteome</keyword>
<keyword evidence="4 5" id="KW-0472">Membrane</keyword>
<accession>A0A430JEM8</accession>
<proteinExistence type="predicted"/>
<evidence type="ECO:0000256" key="2">
    <source>
        <dbReference type="ARBA" id="ARBA00022692"/>
    </source>
</evidence>
<dbReference type="Gene3D" id="3.40.1710.10">
    <property type="entry name" value="abc type-2 transporter like domain"/>
    <property type="match status" value="1"/>
</dbReference>
<dbReference type="Pfam" id="PF12051">
    <property type="entry name" value="DUF3533"/>
    <property type="match status" value="1"/>
</dbReference>
<feature type="transmembrane region" description="Helical" evidence="5">
    <location>
        <begin position="250"/>
        <end position="272"/>
    </location>
</feature>
<feature type="transmembrane region" description="Helical" evidence="5">
    <location>
        <begin position="365"/>
        <end position="386"/>
    </location>
</feature>
<comment type="subcellular location">
    <subcellularLocation>
        <location evidence="1">Membrane</location>
        <topology evidence="1">Multi-pass membrane protein</topology>
    </subcellularLocation>
</comment>
<feature type="domain" description="DUF3533" evidence="6">
    <location>
        <begin position="38"/>
        <end position="363"/>
    </location>
</feature>
<evidence type="ECO:0000259" key="6">
    <source>
        <dbReference type="Pfam" id="PF12051"/>
    </source>
</evidence>
<dbReference type="EMBL" id="RXHU01000033">
    <property type="protein sequence ID" value="RTE09466.1"/>
    <property type="molecule type" value="Genomic_DNA"/>
</dbReference>
<dbReference type="RefSeq" id="WP_126141541.1">
    <property type="nucleotide sequence ID" value="NZ_RXHU01000033.1"/>
</dbReference>
<feature type="transmembrane region" description="Helical" evidence="5">
    <location>
        <begin position="311"/>
        <end position="330"/>
    </location>
</feature>
<evidence type="ECO:0000256" key="4">
    <source>
        <dbReference type="ARBA" id="ARBA00023136"/>
    </source>
</evidence>
<dbReference type="PANTHER" id="PTHR43077">
    <property type="entry name" value="TRANSPORT PERMEASE YVFS-RELATED"/>
    <property type="match status" value="1"/>
</dbReference>
<gene>
    <name evidence="7" type="ORF">EJQ19_12415</name>
</gene>
<dbReference type="InterPro" id="IPR022703">
    <property type="entry name" value="DUF3533"/>
</dbReference>
<feature type="transmembrane region" description="Helical" evidence="5">
    <location>
        <begin position="284"/>
        <end position="304"/>
    </location>
</feature>
<protein>
    <submittedName>
        <fullName evidence="7">DUF3533 domain-containing protein</fullName>
    </submittedName>
</protein>
<dbReference type="Proteomes" id="UP000276128">
    <property type="component" value="Unassembled WGS sequence"/>
</dbReference>
<feature type="transmembrane region" description="Helical" evidence="5">
    <location>
        <begin position="209"/>
        <end position="229"/>
    </location>
</feature>
<reference evidence="7 8" key="1">
    <citation type="submission" date="2018-12" db="EMBL/GenBank/DDBJ databases">
        <title>Bacillus ochoae sp. nov., Paenibacillus whitsoniae sp. nov., Paenibacillus spiritus sp. nov. Isolated from the Mars Exploration Rover during spacecraft assembly.</title>
        <authorList>
            <person name="Seuylemezian A."/>
            <person name="Vaishampayan P."/>
        </authorList>
    </citation>
    <scope>NUCLEOTIDE SEQUENCE [LARGE SCALE GENOMIC DNA]</scope>
    <source>
        <strain evidence="7 8">MER 54</strain>
    </source>
</reference>